<sequence length="189" mass="20410">MSRIIAGACGGLRLANVPGDNTRPTTDRVKEALFSRLETYGMFDSTRVLDLFGGSGALGCESLSRGALHADFTDTYPKAIATIEKNVAALLKALPAASAQTHKMSARSFLSAYRGSSWDLVFIDPPYALENSELEDLLALLTPHLAEGAVVVVERSSRTPEPVWPTGIELFAQKKYGETTLYYAEPAEP</sequence>
<dbReference type="CDD" id="cd02440">
    <property type="entry name" value="AdoMet_MTases"/>
    <property type="match status" value="1"/>
</dbReference>
<dbReference type="InterPro" id="IPR002052">
    <property type="entry name" value="DNA_methylase_N6_adenine_CS"/>
</dbReference>
<dbReference type="GO" id="GO:0008168">
    <property type="term" value="F:methyltransferase activity"/>
    <property type="evidence" value="ECO:0007669"/>
    <property type="project" value="UniProtKB-KW"/>
</dbReference>
<dbReference type="PROSITE" id="PS00092">
    <property type="entry name" value="N6_MTASE"/>
    <property type="match status" value="1"/>
</dbReference>
<dbReference type="InterPro" id="IPR004398">
    <property type="entry name" value="RNA_MeTrfase_RsmD"/>
</dbReference>
<protein>
    <submittedName>
        <fullName evidence="3">Methyltransferase</fullName>
    </submittedName>
</protein>
<keyword evidence="2" id="KW-0808">Transferase</keyword>
<keyword evidence="1 3" id="KW-0489">Methyltransferase</keyword>
<evidence type="ECO:0000313" key="4">
    <source>
        <dbReference type="Proteomes" id="UP000600171"/>
    </source>
</evidence>
<gene>
    <name evidence="3" type="ORF">GCM10007359_05410</name>
</gene>
<accession>A0A917MQT5</accession>
<dbReference type="GO" id="GO:0003676">
    <property type="term" value="F:nucleic acid binding"/>
    <property type="evidence" value="ECO:0007669"/>
    <property type="project" value="InterPro"/>
</dbReference>
<dbReference type="Pfam" id="PF03602">
    <property type="entry name" value="Cons_hypoth95"/>
    <property type="match status" value="1"/>
</dbReference>
<dbReference type="Gene3D" id="3.40.50.150">
    <property type="entry name" value="Vaccinia Virus protein VP39"/>
    <property type="match status" value="1"/>
</dbReference>
<evidence type="ECO:0000313" key="3">
    <source>
        <dbReference type="EMBL" id="GGH58823.1"/>
    </source>
</evidence>
<dbReference type="GO" id="GO:0031167">
    <property type="term" value="P:rRNA methylation"/>
    <property type="evidence" value="ECO:0007669"/>
    <property type="project" value="InterPro"/>
</dbReference>
<keyword evidence="4" id="KW-1185">Reference proteome</keyword>
<dbReference type="SUPFAM" id="SSF53335">
    <property type="entry name" value="S-adenosyl-L-methionine-dependent methyltransferases"/>
    <property type="match status" value="1"/>
</dbReference>
<dbReference type="PANTHER" id="PTHR43542:SF1">
    <property type="entry name" value="METHYLTRANSFERASE"/>
    <property type="match status" value="1"/>
</dbReference>
<reference evidence="3 4" key="1">
    <citation type="journal article" date="2014" name="Int. J. Syst. Evol. Microbiol.">
        <title>Complete genome sequence of Corynebacterium casei LMG S-19264T (=DSM 44701T), isolated from a smear-ripened cheese.</title>
        <authorList>
            <consortium name="US DOE Joint Genome Institute (JGI-PGF)"/>
            <person name="Walter F."/>
            <person name="Albersmeier A."/>
            <person name="Kalinowski J."/>
            <person name="Ruckert C."/>
        </authorList>
    </citation>
    <scope>NUCLEOTIDE SEQUENCE [LARGE SCALE GENOMIC DNA]</scope>
    <source>
        <strain evidence="3 4">CCM 8669</strain>
    </source>
</reference>
<dbReference type="PANTHER" id="PTHR43542">
    <property type="entry name" value="METHYLTRANSFERASE"/>
    <property type="match status" value="1"/>
</dbReference>
<dbReference type="RefSeq" id="WP_188358780.1">
    <property type="nucleotide sequence ID" value="NZ_BMDC01000001.1"/>
</dbReference>
<organism evidence="3 4">
    <name type="scientific">Rothia aerolata</name>
    <dbReference type="NCBI Taxonomy" id="1812262"/>
    <lineage>
        <taxon>Bacteria</taxon>
        <taxon>Bacillati</taxon>
        <taxon>Actinomycetota</taxon>
        <taxon>Actinomycetes</taxon>
        <taxon>Micrococcales</taxon>
        <taxon>Micrococcaceae</taxon>
        <taxon>Rothia</taxon>
    </lineage>
</organism>
<dbReference type="Proteomes" id="UP000600171">
    <property type="component" value="Unassembled WGS sequence"/>
</dbReference>
<dbReference type="NCBIfam" id="TIGR00095">
    <property type="entry name" value="16S rRNA (guanine(966)-N(2))-methyltransferase RsmD"/>
    <property type="match status" value="1"/>
</dbReference>
<dbReference type="AlphaFoldDB" id="A0A917MQT5"/>
<evidence type="ECO:0000256" key="1">
    <source>
        <dbReference type="ARBA" id="ARBA00022603"/>
    </source>
</evidence>
<proteinExistence type="predicted"/>
<comment type="caution">
    <text evidence="3">The sequence shown here is derived from an EMBL/GenBank/DDBJ whole genome shotgun (WGS) entry which is preliminary data.</text>
</comment>
<dbReference type="EMBL" id="BMDC01000001">
    <property type="protein sequence ID" value="GGH58823.1"/>
    <property type="molecule type" value="Genomic_DNA"/>
</dbReference>
<name>A0A917MQT5_9MICC</name>
<dbReference type="InterPro" id="IPR029063">
    <property type="entry name" value="SAM-dependent_MTases_sf"/>
</dbReference>
<dbReference type="PIRSF" id="PIRSF004553">
    <property type="entry name" value="CHP00095"/>
    <property type="match status" value="1"/>
</dbReference>
<evidence type="ECO:0000256" key="2">
    <source>
        <dbReference type="ARBA" id="ARBA00022679"/>
    </source>
</evidence>